<protein>
    <submittedName>
        <fullName evidence="2">Uncharacterized protein</fullName>
    </submittedName>
</protein>
<gene>
    <name evidence="2" type="ORF">ADEAN_000190100</name>
</gene>
<keyword evidence="3" id="KW-1185">Reference proteome</keyword>
<accession>A0A7G2C4M6</accession>
<dbReference type="VEuPathDB" id="TriTrypDB:ADEAN_000190100"/>
<dbReference type="EMBL" id="LR877147">
    <property type="protein sequence ID" value="CAD2214455.1"/>
    <property type="molecule type" value="Genomic_DNA"/>
</dbReference>
<dbReference type="AlphaFoldDB" id="A0A7G2C4M6"/>
<dbReference type="Proteomes" id="UP000515908">
    <property type="component" value="Chromosome 03"/>
</dbReference>
<proteinExistence type="predicted"/>
<reference evidence="2 3" key="1">
    <citation type="submission" date="2020-08" db="EMBL/GenBank/DDBJ databases">
        <authorList>
            <person name="Newling K."/>
            <person name="Davey J."/>
            <person name="Forrester S."/>
        </authorList>
    </citation>
    <scope>NUCLEOTIDE SEQUENCE [LARGE SCALE GENOMIC DNA]</scope>
    <source>
        <strain evidence="3">Crithidia deanei Carvalho (ATCC PRA-265)</strain>
    </source>
</reference>
<sequence length="304" mass="34874">MADTDPVAQWIAPQTEADTLQENRELQAENRGLTHEKMAWVEERFTLKNKYDTITEKCAKMAEKQRALESENRGWREKYDRLNKEHENYKAKTAVINTRQNQELEEARTLLAALREALAEKDNLIREMRVTKEVDDLRACLLKECYDRTTEQLDLIKVFNYCKKNRISVNVLKGVLTSDHRATLTLPKKLDSLVGEDSVKEFFDAIVAALPNLQSITGYFKSVRDCYTQYKQGNVPRKVLEAYCAGYGRPTYELSCKLVRSLGSSKLSVSEYLSTVLPLLPQVTEVTLYETNITTLDWCAALPT</sequence>
<evidence type="ECO:0000256" key="1">
    <source>
        <dbReference type="SAM" id="Coils"/>
    </source>
</evidence>
<organism evidence="2 3">
    <name type="scientific">Angomonas deanei</name>
    <dbReference type="NCBI Taxonomy" id="59799"/>
    <lineage>
        <taxon>Eukaryota</taxon>
        <taxon>Discoba</taxon>
        <taxon>Euglenozoa</taxon>
        <taxon>Kinetoplastea</taxon>
        <taxon>Metakinetoplastina</taxon>
        <taxon>Trypanosomatida</taxon>
        <taxon>Trypanosomatidae</taxon>
        <taxon>Strigomonadinae</taxon>
        <taxon>Angomonas</taxon>
    </lineage>
</organism>
<evidence type="ECO:0000313" key="2">
    <source>
        <dbReference type="EMBL" id="CAD2214455.1"/>
    </source>
</evidence>
<keyword evidence="1" id="KW-0175">Coiled coil</keyword>
<feature type="coiled-coil region" evidence="1">
    <location>
        <begin position="16"/>
        <end position="134"/>
    </location>
</feature>
<evidence type="ECO:0000313" key="3">
    <source>
        <dbReference type="Proteomes" id="UP000515908"/>
    </source>
</evidence>
<name>A0A7G2C4M6_9TRYP</name>